<protein>
    <submittedName>
        <fullName evidence="1">Uncharacterized protein</fullName>
    </submittedName>
</protein>
<dbReference type="EMBL" id="SRPW01000936">
    <property type="protein sequence ID" value="KAG6011108.1"/>
    <property type="molecule type" value="Genomic_DNA"/>
</dbReference>
<feature type="non-terminal residue" evidence="1">
    <location>
        <position position="73"/>
    </location>
</feature>
<dbReference type="AlphaFoldDB" id="A0A9P7ND35"/>
<keyword evidence="2" id="KW-1185">Reference proteome</keyword>
<evidence type="ECO:0000313" key="1">
    <source>
        <dbReference type="EMBL" id="KAG6011108.1"/>
    </source>
</evidence>
<name>A0A9P7ND35_9HYPO</name>
<dbReference type="Proteomes" id="UP000748025">
    <property type="component" value="Unassembled WGS sequence"/>
</dbReference>
<reference evidence="1" key="1">
    <citation type="journal article" date="2020" name="bioRxiv">
        <title>Whole genome comparisons of ergot fungi reveals the divergence and evolution of species within the genus Claviceps are the result of varying mechanisms driving genome evolution and host range expansion.</title>
        <authorList>
            <person name="Wyka S.A."/>
            <person name="Mondo S.J."/>
            <person name="Liu M."/>
            <person name="Dettman J."/>
            <person name="Nalam V."/>
            <person name="Broders K.D."/>
        </authorList>
    </citation>
    <scope>NUCLEOTIDE SEQUENCE</scope>
    <source>
        <strain evidence="1">CCC 602</strain>
    </source>
</reference>
<gene>
    <name evidence="1" type="ORF">E4U43_008504</name>
</gene>
<accession>A0A9P7ND35</accession>
<proteinExistence type="predicted"/>
<evidence type="ECO:0000313" key="2">
    <source>
        <dbReference type="Proteomes" id="UP000748025"/>
    </source>
</evidence>
<organism evidence="1 2">
    <name type="scientific">Claviceps pusilla</name>
    <dbReference type="NCBI Taxonomy" id="123648"/>
    <lineage>
        <taxon>Eukaryota</taxon>
        <taxon>Fungi</taxon>
        <taxon>Dikarya</taxon>
        <taxon>Ascomycota</taxon>
        <taxon>Pezizomycotina</taxon>
        <taxon>Sordariomycetes</taxon>
        <taxon>Hypocreomycetidae</taxon>
        <taxon>Hypocreales</taxon>
        <taxon>Clavicipitaceae</taxon>
        <taxon>Claviceps</taxon>
    </lineage>
</organism>
<comment type="caution">
    <text evidence="1">The sequence shown here is derived from an EMBL/GenBank/DDBJ whole genome shotgun (WGS) entry which is preliminary data.</text>
</comment>
<sequence>MTEAVHRMLICDTHDASHGQQGHQHCNADATEKLQIACQFLSLDNWLLVRAVMSSRLPNSCAFRSLGQGRLVN</sequence>